<accession>A0A484I7R2</accession>
<sequence length="48" mass="6097">MLETYKNDLRIINKSKKQTNFDYEEYYDSYSNYYDYAISCYRYQLYIC</sequence>
<protein>
    <submittedName>
        <fullName evidence="1">Uncharacterized protein</fullName>
    </submittedName>
</protein>
<gene>
    <name evidence="1" type="ORF">NFRAN_0520</name>
</gene>
<proteinExistence type="predicted"/>
<evidence type="ECO:0000313" key="2">
    <source>
        <dbReference type="Proteomes" id="UP000294299"/>
    </source>
</evidence>
<keyword evidence="2" id="KW-1185">Reference proteome</keyword>
<dbReference type="KEGG" id="nfn:NFRAN_0520"/>
<evidence type="ECO:0000313" key="1">
    <source>
        <dbReference type="EMBL" id="VFJ12841.1"/>
    </source>
</evidence>
<organism evidence="1 2">
    <name type="scientific">Candidatus Nitrosocosmicus franklandianus</name>
    <dbReference type="NCBI Taxonomy" id="1798806"/>
    <lineage>
        <taxon>Archaea</taxon>
        <taxon>Nitrososphaerota</taxon>
        <taxon>Nitrososphaeria</taxon>
        <taxon>Nitrososphaerales</taxon>
        <taxon>Nitrososphaeraceae</taxon>
        <taxon>Candidatus Nitrosocosmicus</taxon>
    </lineage>
</organism>
<dbReference type="EMBL" id="LR216287">
    <property type="protein sequence ID" value="VFJ12841.1"/>
    <property type="molecule type" value="Genomic_DNA"/>
</dbReference>
<reference evidence="1 2" key="1">
    <citation type="submission" date="2019-02" db="EMBL/GenBank/DDBJ databases">
        <authorList>
            <person name="Lehtovirta-Morley E L."/>
        </authorList>
    </citation>
    <scope>NUCLEOTIDE SEQUENCE [LARGE SCALE GENOMIC DNA]</scope>
    <source>
        <strain evidence="1">NFRAN1</strain>
    </source>
</reference>
<dbReference type="AlphaFoldDB" id="A0A484I7R2"/>
<dbReference type="Proteomes" id="UP000294299">
    <property type="component" value="Chromosome NFRAN"/>
</dbReference>
<name>A0A484I7R2_9ARCH</name>